<comment type="caution">
    <text evidence="3">The sequence shown here is derived from an EMBL/GenBank/DDBJ whole genome shotgun (WGS) entry which is preliminary data.</text>
</comment>
<dbReference type="PIRSF" id="PIRSF028704">
    <property type="entry name" value="UPC028704"/>
    <property type="match status" value="1"/>
</dbReference>
<name>A0AAW5EQG0_NOVHA</name>
<evidence type="ECO:0000256" key="1">
    <source>
        <dbReference type="SAM" id="MobiDB-lite"/>
    </source>
</evidence>
<dbReference type="AlphaFoldDB" id="A0AAW5EQG0"/>
<dbReference type="RefSeq" id="WP_247066875.1">
    <property type="nucleotide sequence ID" value="NZ_CP094848.1"/>
</dbReference>
<organism evidence="3 4">
    <name type="scientific">Novacetimonas hansenii</name>
    <name type="common">Komagataeibacter hansenii</name>
    <dbReference type="NCBI Taxonomy" id="436"/>
    <lineage>
        <taxon>Bacteria</taxon>
        <taxon>Pseudomonadati</taxon>
        <taxon>Pseudomonadota</taxon>
        <taxon>Alphaproteobacteria</taxon>
        <taxon>Acetobacterales</taxon>
        <taxon>Acetobacteraceae</taxon>
        <taxon>Novacetimonas</taxon>
    </lineage>
</organism>
<feature type="compositionally biased region" description="Basic and acidic residues" evidence="1">
    <location>
        <begin position="19"/>
        <end position="28"/>
    </location>
</feature>
<feature type="transmembrane region" description="Helical" evidence="2">
    <location>
        <begin position="243"/>
        <end position="260"/>
    </location>
</feature>
<reference evidence="3" key="1">
    <citation type="journal article" date="2021" name="Polymers (Basel)">
        <title>Highly Stretchable Bacterial Cellulose Produced by Komagataeibacter hansenii SI1.</title>
        <authorList>
            <person name="Cielecka I."/>
            <person name="Ryngajllo M."/>
            <person name="Maniukiewicz W."/>
            <person name="Bielecki S."/>
        </authorList>
    </citation>
    <scope>NUCLEOTIDE SEQUENCE</scope>
    <source>
        <strain evidence="3">SI1</strain>
    </source>
</reference>
<accession>A0AAW5EQG0</accession>
<sequence length="410" mass="45420">MTSCVQAGGPHMAATTPPGRRDAPRDASRTAGPSAASGDGAATAGQGVPRVRDHRVDALRGVALLMMCIDHIPQDVLNRFTMRNVGFADAAEVFVLLAGYASWLAYGRAFSRQPWQAVVERIVRRCGRLYVFQTLMAVVTIVTIRVWRHYWPVPVDFLEPELAHGLDSLWRVMLLQALPGNLNILPLYIVLLLAFAPLCWVLRRVGPWPVLVASGALWAVVNFDPSLNFPNWLDPDGWYFDPLAWQFLFVIGACASILAARHGGSLPLSRPLVVACGAYLVFSAVESFPWTGWGLPDMRPMATPWTDKMVLSPLRLLDVLCLFYLVQSSTLATRLSLGRAGQLMAMFGRHSLEVFTLGTIIDLYGRLVFTNFGVGWGMQVTINVVGFIMLWGMTRELDRRRTLARAARRA</sequence>
<dbReference type="EMBL" id="JAIBCX010000015">
    <property type="protein sequence ID" value="MCJ8353849.1"/>
    <property type="molecule type" value="Genomic_DNA"/>
</dbReference>
<evidence type="ECO:0000313" key="4">
    <source>
        <dbReference type="Proteomes" id="UP001202887"/>
    </source>
</evidence>
<feature type="transmembrane region" description="Helical" evidence="2">
    <location>
        <begin position="85"/>
        <end position="106"/>
    </location>
</feature>
<feature type="compositionally biased region" description="Low complexity" evidence="1">
    <location>
        <begin position="30"/>
        <end position="47"/>
    </location>
</feature>
<dbReference type="Proteomes" id="UP001202887">
    <property type="component" value="Unassembled WGS sequence"/>
</dbReference>
<keyword evidence="2" id="KW-0472">Membrane</keyword>
<feature type="transmembrane region" description="Helical" evidence="2">
    <location>
        <begin position="205"/>
        <end position="223"/>
    </location>
</feature>
<evidence type="ECO:0000313" key="3">
    <source>
        <dbReference type="EMBL" id="MCJ8353849.1"/>
    </source>
</evidence>
<feature type="transmembrane region" description="Helical" evidence="2">
    <location>
        <begin position="127"/>
        <end position="148"/>
    </location>
</feature>
<keyword evidence="2" id="KW-1133">Transmembrane helix</keyword>
<feature type="transmembrane region" description="Helical" evidence="2">
    <location>
        <begin position="168"/>
        <end position="193"/>
    </location>
</feature>
<feature type="transmembrane region" description="Helical" evidence="2">
    <location>
        <begin position="272"/>
        <end position="290"/>
    </location>
</feature>
<feature type="region of interest" description="Disordered" evidence="1">
    <location>
        <begin position="1"/>
        <end position="47"/>
    </location>
</feature>
<dbReference type="PANTHER" id="PTHR38592:SF3">
    <property type="entry name" value="BLL4819 PROTEIN"/>
    <property type="match status" value="1"/>
</dbReference>
<evidence type="ECO:0000256" key="2">
    <source>
        <dbReference type="SAM" id="Phobius"/>
    </source>
</evidence>
<gene>
    <name evidence="3" type="ORF">K1W68_07590</name>
</gene>
<dbReference type="PANTHER" id="PTHR38592">
    <property type="entry name" value="BLL4819 PROTEIN"/>
    <property type="match status" value="1"/>
</dbReference>
<feature type="transmembrane region" description="Helical" evidence="2">
    <location>
        <begin position="373"/>
        <end position="393"/>
    </location>
</feature>
<protein>
    <submittedName>
        <fullName evidence="3">OpgC domain-containing protein</fullName>
    </submittedName>
</protein>
<dbReference type="InterPro" id="IPR014550">
    <property type="entry name" value="UCP028704_OpgC"/>
</dbReference>
<proteinExistence type="predicted"/>
<dbReference type="Pfam" id="PF10129">
    <property type="entry name" value="OpgC_C"/>
    <property type="match status" value="1"/>
</dbReference>
<keyword evidence="2" id="KW-0812">Transmembrane</keyword>
<reference evidence="3" key="2">
    <citation type="submission" date="2022-03" db="EMBL/GenBank/DDBJ databases">
        <authorList>
            <person name="Ryngajllo M."/>
            <person name="Jacek P."/>
            <person name="Kubiak K."/>
        </authorList>
    </citation>
    <scope>NUCLEOTIDE SEQUENCE</scope>
    <source>
        <strain evidence="3">SI1</strain>
    </source>
</reference>